<gene>
    <name evidence="2" type="ORF">R3P38DRAFT_3233260</name>
</gene>
<sequence length="284" mass="31504">MPAVPFNAPPESQRPQTPPWGPSPMPPLLLPRPTVPLPARSPPRAPPAHAPVQHPWVGSQVPRAYDPQWHAPPPLYQTAPPRQYAPAHDAPLPHPYHAPAMYIPPSISQYVPSDHDSSFKVISVSTSNWPAEEKLSLVKGNWIPWERRVRNTLTMNSAADNVWMDSDRIVRLSEVTELAEHEFFTNCTTAAAAWEALRLRHEKAGPQRLIRALKDAFAVRYSLTDSSTWEATSVVLADFANLIWASAVPDPESFLVCLMLNALTDHPGMVEGFVTNSRPSPPKT</sequence>
<organism evidence="2 3">
    <name type="scientific">Favolaschia claudopus</name>
    <dbReference type="NCBI Taxonomy" id="2862362"/>
    <lineage>
        <taxon>Eukaryota</taxon>
        <taxon>Fungi</taxon>
        <taxon>Dikarya</taxon>
        <taxon>Basidiomycota</taxon>
        <taxon>Agaricomycotina</taxon>
        <taxon>Agaricomycetes</taxon>
        <taxon>Agaricomycetidae</taxon>
        <taxon>Agaricales</taxon>
        <taxon>Marasmiineae</taxon>
        <taxon>Mycenaceae</taxon>
        <taxon>Favolaschia</taxon>
    </lineage>
</organism>
<accession>A0AAV9ZHU9</accession>
<feature type="region of interest" description="Disordered" evidence="1">
    <location>
        <begin position="1"/>
        <end position="53"/>
    </location>
</feature>
<keyword evidence="3" id="KW-1185">Reference proteome</keyword>
<evidence type="ECO:0000313" key="3">
    <source>
        <dbReference type="Proteomes" id="UP001362999"/>
    </source>
</evidence>
<evidence type="ECO:0000256" key="1">
    <source>
        <dbReference type="SAM" id="MobiDB-lite"/>
    </source>
</evidence>
<reference evidence="2 3" key="1">
    <citation type="journal article" date="2024" name="J Genomics">
        <title>Draft genome sequencing and assembly of Favolaschia claudopus CIRM-BRFM 2984 isolated from oak limbs.</title>
        <authorList>
            <person name="Navarro D."/>
            <person name="Drula E."/>
            <person name="Chaduli D."/>
            <person name="Cazenave R."/>
            <person name="Ahrendt S."/>
            <person name="Wang J."/>
            <person name="Lipzen A."/>
            <person name="Daum C."/>
            <person name="Barry K."/>
            <person name="Grigoriev I.V."/>
            <person name="Favel A."/>
            <person name="Rosso M.N."/>
            <person name="Martin F."/>
        </authorList>
    </citation>
    <scope>NUCLEOTIDE SEQUENCE [LARGE SCALE GENOMIC DNA]</scope>
    <source>
        <strain evidence="2 3">CIRM-BRFM 2984</strain>
    </source>
</reference>
<dbReference type="EMBL" id="JAWWNJ010000145">
    <property type="protein sequence ID" value="KAK6983895.1"/>
    <property type="molecule type" value="Genomic_DNA"/>
</dbReference>
<evidence type="ECO:0000313" key="2">
    <source>
        <dbReference type="EMBL" id="KAK6983895.1"/>
    </source>
</evidence>
<feature type="compositionally biased region" description="Pro residues" evidence="1">
    <location>
        <begin position="16"/>
        <end position="49"/>
    </location>
</feature>
<proteinExistence type="predicted"/>
<dbReference type="Proteomes" id="UP001362999">
    <property type="component" value="Unassembled WGS sequence"/>
</dbReference>
<dbReference type="AlphaFoldDB" id="A0AAV9ZHU9"/>
<protein>
    <submittedName>
        <fullName evidence="2">Uncharacterized protein</fullName>
    </submittedName>
</protein>
<comment type="caution">
    <text evidence="2">The sequence shown here is derived from an EMBL/GenBank/DDBJ whole genome shotgun (WGS) entry which is preliminary data.</text>
</comment>
<name>A0AAV9ZHU9_9AGAR</name>